<sequence length="118" mass="13708">MNSKTLVLIALISFLFILPSDAQVKIKKFCTLTYYGQDLRTPHIDYGQTRKYSPLKDSIFVHKLNQVEYMSNFVQVMNYITELGWHYEGNISTNQANSTEIKILFSRDFFPAELTEGK</sequence>
<name>A0A7W8YQ03_9SPHI</name>
<dbReference type="RefSeq" id="WP_183865820.1">
    <property type="nucleotide sequence ID" value="NZ_JACHCF010000002.1"/>
</dbReference>
<proteinExistence type="predicted"/>
<dbReference type="EMBL" id="JACHCF010000002">
    <property type="protein sequence ID" value="MBB5619692.1"/>
    <property type="molecule type" value="Genomic_DNA"/>
</dbReference>
<organism evidence="1 2">
    <name type="scientific">Pedobacter cryoconitis</name>
    <dbReference type="NCBI Taxonomy" id="188932"/>
    <lineage>
        <taxon>Bacteria</taxon>
        <taxon>Pseudomonadati</taxon>
        <taxon>Bacteroidota</taxon>
        <taxon>Sphingobacteriia</taxon>
        <taxon>Sphingobacteriales</taxon>
        <taxon>Sphingobacteriaceae</taxon>
        <taxon>Pedobacter</taxon>
    </lineage>
</organism>
<evidence type="ECO:0000313" key="2">
    <source>
        <dbReference type="Proteomes" id="UP000537718"/>
    </source>
</evidence>
<dbReference type="AlphaFoldDB" id="A0A7W8YQ03"/>
<evidence type="ECO:0000313" key="1">
    <source>
        <dbReference type="EMBL" id="MBB5619692.1"/>
    </source>
</evidence>
<reference evidence="1 2" key="1">
    <citation type="submission" date="2020-08" db="EMBL/GenBank/DDBJ databases">
        <title>Genomic Encyclopedia of Type Strains, Phase IV (KMG-V): Genome sequencing to study the core and pangenomes of soil and plant-associated prokaryotes.</title>
        <authorList>
            <person name="Whitman W."/>
        </authorList>
    </citation>
    <scope>NUCLEOTIDE SEQUENCE [LARGE SCALE GENOMIC DNA]</scope>
    <source>
        <strain evidence="1 2">MP7CTX6</strain>
    </source>
</reference>
<comment type="caution">
    <text evidence="1">The sequence shown here is derived from an EMBL/GenBank/DDBJ whole genome shotgun (WGS) entry which is preliminary data.</text>
</comment>
<gene>
    <name evidence="1" type="ORF">HDE69_000730</name>
</gene>
<dbReference type="Proteomes" id="UP000537718">
    <property type="component" value="Unassembled WGS sequence"/>
</dbReference>
<protein>
    <submittedName>
        <fullName evidence="1">Uncharacterized protein</fullName>
    </submittedName>
</protein>
<accession>A0A7W8YQ03</accession>